<dbReference type="EMBL" id="GEDG01024019">
    <property type="protein sequence ID" value="JAP16291.1"/>
    <property type="molecule type" value="Transcribed_RNA"/>
</dbReference>
<reference evidence="1" key="1">
    <citation type="submission" date="2015-12" db="EMBL/GenBank/DDBJ databases">
        <title>Gene expression during late stages of embryo sac development: a critical building block for successful pollen-pistil interactions.</title>
        <authorList>
            <person name="Liu Y."/>
            <person name="Joly V."/>
            <person name="Sabar M."/>
            <person name="Matton D.P."/>
        </authorList>
    </citation>
    <scope>NUCLEOTIDE SEQUENCE</scope>
</reference>
<organism evidence="1">
    <name type="scientific">Solanum chacoense</name>
    <name type="common">Chaco potato</name>
    <dbReference type="NCBI Taxonomy" id="4108"/>
    <lineage>
        <taxon>Eukaryota</taxon>
        <taxon>Viridiplantae</taxon>
        <taxon>Streptophyta</taxon>
        <taxon>Embryophyta</taxon>
        <taxon>Tracheophyta</taxon>
        <taxon>Spermatophyta</taxon>
        <taxon>Magnoliopsida</taxon>
        <taxon>eudicotyledons</taxon>
        <taxon>Gunneridae</taxon>
        <taxon>Pentapetalae</taxon>
        <taxon>asterids</taxon>
        <taxon>lamiids</taxon>
        <taxon>Solanales</taxon>
        <taxon>Solanaceae</taxon>
        <taxon>Solanoideae</taxon>
        <taxon>Solaneae</taxon>
        <taxon>Solanum</taxon>
    </lineage>
</organism>
<protein>
    <submittedName>
        <fullName evidence="1">Putative ovule protein</fullName>
    </submittedName>
</protein>
<dbReference type="AlphaFoldDB" id="A0A0V0H7Z4"/>
<sequence length="60" mass="7054">MQVFYEFCFSTQLVERALGTSIQLYVNSSTYRSFGLPVNQFKTALRCCRFFNVFIAYLFS</sequence>
<proteinExistence type="predicted"/>
<evidence type="ECO:0000313" key="1">
    <source>
        <dbReference type="EMBL" id="JAP16291.1"/>
    </source>
</evidence>
<accession>A0A0V0H7Z4</accession>
<name>A0A0V0H7Z4_SOLCH</name>